<keyword evidence="1" id="KW-0805">Transcription regulation</keyword>
<dbReference type="AlphaFoldDB" id="A0A1X7G0G4"/>
<dbReference type="Pfam" id="PF12833">
    <property type="entry name" value="HTH_18"/>
    <property type="match status" value="1"/>
</dbReference>
<feature type="domain" description="HTH araC/xylS-type" evidence="4">
    <location>
        <begin position="176"/>
        <end position="277"/>
    </location>
</feature>
<name>A0A1X7G0G4_9SPHN</name>
<evidence type="ECO:0000313" key="5">
    <source>
        <dbReference type="EMBL" id="SMF61756.1"/>
    </source>
</evidence>
<evidence type="ECO:0000256" key="3">
    <source>
        <dbReference type="ARBA" id="ARBA00023163"/>
    </source>
</evidence>
<proteinExistence type="predicted"/>
<dbReference type="PANTHER" id="PTHR46796">
    <property type="entry name" value="HTH-TYPE TRANSCRIPTIONAL ACTIVATOR RHAS-RELATED"/>
    <property type="match status" value="1"/>
</dbReference>
<dbReference type="GO" id="GO:0003700">
    <property type="term" value="F:DNA-binding transcription factor activity"/>
    <property type="evidence" value="ECO:0007669"/>
    <property type="project" value="InterPro"/>
</dbReference>
<dbReference type="PROSITE" id="PS01124">
    <property type="entry name" value="HTH_ARAC_FAMILY_2"/>
    <property type="match status" value="1"/>
</dbReference>
<evidence type="ECO:0000313" key="6">
    <source>
        <dbReference type="Proteomes" id="UP000192934"/>
    </source>
</evidence>
<evidence type="ECO:0000256" key="1">
    <source>
        <dbReference type="ARBA" id="ARBA00023015"/>
    </source>
</evidence>
<dbReference type="InterPro" id="IPR009057">
    <property type="entry name" value="Homeodomain-like_sf"/>
</dbReference>
<dbReference type="STRING" id="941907.SAMN06295910_0749"/>
<sequence length="288" mass="30882">MRNSRPLHEIAHDDGADRWRMTYARPAAALGRLVDGYVGYTEHTTSFTARRELASTQTVLIFALGDPLAITGVDGAEIVLKAGEAFVAGMADGTSVSRASGPQEGVHIAMPAATLSALCGAPLAEIANRAAPLSDLVGIAAYDLGHRLGEAPTLLDRFDLLDDFLMMRLADVRPEDGVIRWAMTQLSSDAPPSVSALAAEIGWSRKHFAQRFAAVTGFNPQAYRRLARFERFTTAIRAAPDDSLAGLAADAGYHDQPHMTREVQAFSNMSPGELRQRIIPGGGGIRED</sequence>
<keyword evidence="6" id="KW-1185">Reference proteome</keyword>
<reference evidence="6" key="1">
    <citation type="submission" date="2017-04" db="EMBL/GenBank/DDBJ databases">
        <authorList>
            <person name="Varghese N."/>
            <person name="Submissions S."/>
        </authorList>
    </citation>
    <scope>NUCLEOTIDE SEQUENCE [LARGE SCALE GENOMIC DNA]</scope>
    <source>
        <strain evidence="6">Dd16</strain>
    </source>
</reference>
<accession>A0A1X7G0G4</accession>
<dbReference type="InterPro" id="IPR018060">
    <property type="entry name" value="HTH_AraC"/>
</dbReference>
<keyword evidence="3" id="KW-0804">Transcription</keyword>
<dbReference type="SUPFAM" id="SSF46689">
    <property type="entry name" value="Homeodomain-like"/>
    <property type="match status" value="1"/>
</dbReference>
<dbReference type="PANTHER" id="PTHR46796:SF15">
    <property type="entry name" value="BLL1074 PROTEIN"/>
    <property type="match status" value="1"/>
</dbReference>
<evidence type="ECO:0000256" key="2">
    <source>
        <dbReference type="ARBA" id="ARBA00023125"/>
    </source>
</evidence>
<organism evidence="5 6">
    <name type="scientific">Allosphingosinicella indica</name>
    <dbReference type="NCBI Taxonomy" id="941907"/>
    <lineage>
        <taxon>Bacteria</taxon>
        <taxon>Pseudomonadati</taxon>
        <taxon>Pseudomonadota</taxon>
        <taxon>Alphaproteobacteria</taxon>
        <taxon>Sphingomonadales</taxon>
        <taxon>Sphingomonadaceae</taxon>
        <taxon>Allosphingosinicella</taxon>
    </lineage>
</organism>
<dbReference type="EMBL" id="LT840185">
    <property type="protein sequence ID" value="SMF61756.1"/>
    <property type="molecule type" value="Genomic_DNA"/>
</dbReference>
<dbReference type="SMART" id="SM00342">
    <property type="entry name" value="HTH_ARAC"/>
    <property type="match status" value="1"/>
</dbReference>
<gene>
    <name evidence="5" type="ORF">SAMN06295910_0749</name>
</gene>
<dbReference type="Proteomes" id="UP000192934">
    <property type="component" value="Chromosome I"/>
</dbReference>
<dbReference type="GO" id="GO:0043565">
    <property type="term" value="F:sequence-specific DNA binding"/>
    <property type="evidence" value="ECO:0007669"/>
    <property type="project" value="InterPro"/>
</dbReference>
<dbReference type="InterPro" id="IPR050204">
    <property type="entry name" value="AraC_XylS_family_regulators"/>
</dbReference>
<keyword evidence="2 5" id="KW-0238">DNA-binding</keyword>
<dbReference type="Gene3D" id="1.10.10.60">
    <property type="entry name" value="Homeodomain-like"/>
    <property type="match status" value="1"/>
</dbReference>
<evidence type="ECO:0000259" key="4">
    <source>
        <dbReference type="PROSITE" id="PS01124"/>
    </source>
</evidence>
<dbReference type="OrthoDB" id="2559672at2"/>
<dbReference type="RefSeq" id="WP_085217578.1">
    <property type="nucleotide sequence ID" value="NZ_LT840185.1"/>
</dbReference>
<protein>
    <submittedName>
        <fullName evidence="5">AraC-type DNA-binding protein</fullName>
    </submittedName>
</protein>